<reference evidence="1 2" key="2">
    <citation type="submission" date="2018-11" db="EMBL/GenBank/DDBJ databases">
        <authorList>
            <consortium name="Pathogen Informatics"/>
        </authorList>
    </citation>
    <scope>NUCLEOTIDE SEQUENCE [LARGE SCALE GENOMIC DNA]</scope>
    <source>
        <strain evidence="1 2">Egypt</strain>
    </source>
</reference>
<evidence type="ECO:0000313" key="3">
    <source>
        <dbReference type="WBParaSite" id="ECPE_0000954201-mRNA-1"/>
    </source>
</evidence>
<dbReference type="Proteomes" id="UP000272942">
    <property type="component" value="Unassembled WGS sequence"/>
</dbReference>
<name>A0A183ARC8_9TREM</name>
<dbReference type="WBParaSite" id="ECPE_0000954201-mRNA-1">
    <property type="protein sequence ID" value="ECPE_0000954201-mRNA-1"/>
    <property type="gene ID" value="ECPE_0000954201"/>
</dbReference>
<dbReference type="EMBL" id="UZAN01047538">
    <property type="protein sequence ID" value="VDP85511.1"/>
    <property type="molecule type" value="Genomic_DNA"/>
</dbReference>
<evidence type="ECO:0000313" key="1">
    <source>
        <dbReference type="EMBL" id="VDP85511.1"/>
    </source>
</evidence>
<organism evidence="3">
    <name type="scientific">Echinostoma caproni</name>
    <dbReference type="NCBI Taxonomy" id="27848"/>
    <lineage>
        <taxon>Eukaryota</taxon>
        <taxon>Metazoa</taxon>
        <taxon>Spiralia</taxon>
        <taxon>Lophotrochozoa</taxon>
        <taxon>Platyhelminthes</taxon>
        <taxon>Trematoda</taxon>
        <taxon>Digenea</taxon>
        <taxon>Plagiorchiida</taxon>
        <taxon>Echinostomata</taxon>
        <taxon>Echinostomatoidea</taxon>
        <taxon>Echinostomatidae</taxon>
        <taxon>Echinostoma</taxon>
    </lineage>
</organism>
<evidence type="ECO:0000313" key="2">
    <source>
        <dbReference type="Proteomes" id="UP000272942"/>
    </source>
</evidence>
<reference evidence="3" key="1">
    <citation type="submission" date="2016-06" db="UniProtKB">
        <authorList>
            <consortium name="WormBaseParasite"/>
        </authorList>
    </citation>
    <scope>IDENTIFICATION</scope>
</reference>
<dbReference type="AlphaFoldDB" id="A0A183ARC8"/>
<gene>
    <name evidence="1" type="ORF">ECPE_LOCUS9513</name>
</gene>
<accession>A0A183ARC8</accession>
<sequence length="225" mass="24859">MLTQSLISKIFAVTNHLPIVDQLQEYATNQTVAVIPNLSLDRLVDDDFIAAFCMKGNVTVLPLIHCPEFMFSVQECYRTNLRQPKFMRNGPLHRRLRQFLSSCSRSLGAKHVTCFVNWTPDPVGSGVALNSSSISSLNPLSLARYLSSDNYHVIKSMVEVTQRTLHLPELFIQSSSSAPCKTEENTLSSVVFDADRARGAFQLLALAVTGLGHPPVQAPDIKNDA</sequence>
<keyword evidence="2" id="KW-1185">Reference proteome</keyword>
<dbReference type="OrthoDB" id="6224711at2759"/>
<protein>
    <submittedName>
        <fullName evidence="3">DZF domain-containing protein</fullName>
    </submittedName>
</protein>
<proteinExistence type="predicted"/>